<accession>A0A6M3INA5</accession>
<dbReference type="PANTHER" id="PTHR43861">
    <property type="entry name" value="TRANS-ACONITATE 2-METHYLTRANSFERASE-RELATED"/>
    <property type="match status" value="1"/>
</dbReference>
<dbReference type="InterPro" id="IPR029063">
    <property type="entry name" value="SAM-dependent_MTases_sf"/>
</dbReference>
<dbReference type="CDD" id="cd02440">
    <property type="entry name" value="AdoMet_MTases"/>
    <property type="match status" value="1"/>
</dbReference>
<feature type="domain" description="Methyltransferase" evidence="3">
    <location>
        <begin position="50"/>
        <end position="133"/>
    </location>
</feature>
<dbReference type="InterPro" id="IPR041698">
    <property type="entry name" value="Methyltransf_25"/>
</dbReference>
<dbReference type="GO" id="GO:0008168">
    <property type="term" value="F:methyltransferase activity"/>
    <property type="evidence" value="ECO:0007669"/>
    <property type="project" value="UniProtKB-KW"/>
</dbReference>
<dbReference type="EMBL" id="MT141348">
    <property type="protein sequence ID" value="QJA58966.1"/>
    <property type="molecule type" value="Genomic_DNA"/>
</dbReference>
<dbReference type="SUPFAM" id="SSF53335">
    <property type="entry name" value="S-adenosyl-L-methionine-dependent methyltransferases"/>
    <property type="match status" value="1"/>
</dbReference>
<dbReference type="GO" id="GO:0032259">
    <property type="term" value="P:methylation"/>
    <property type="evidence" value="ECO:0007669"/>
    <property type="project" value="UniProtKB-KW"/>
</dbReference>
<organism evidence="4">
    <name type="scientific">viral metagenome</name>
    <dbReference type="NCBI Taxonomy" id="1070528"/>
    <lineage>
        <taxon>unclassified sequences</taxon>
        <taxon>metagenomes</taxon>
        <taxon>organismal metagenomes</taxon>
    </lineage>
</organism>
<name>A0A6M3INA5_9ZZZZ</name>
<keyword evidence="2 4" id="KW-0808">Transferase</keyword>
<reference evidence="4" key="1">
    <citation type="submission" date="2020-03" db="EMBL/GenBank/DDBJ databases">
        <title>The deep terrestrial virosphere.</title>
        <authorList>
            <person name="Holmfeldt K."/>
            <person name="Nilsson E."/>
            <person name="Simone D."/>
            <person name="Lopez-Fernandez M."/>
            <person name="Wu X."/>
            <person name="de Brujin I."/>
            <person name="Lundin D."/>
            <person name="Andersson A."/>
            <person name="Bertilsson S."/>
            <person name="Dopson M."/>
        </authorList>
    </citation>
    <scope>NUCLEOTIDE SEQUENCE</scope>
    <source>
        <strain evidence="4">MM415B01380</strain>
    </source>
</reference>
<proteinExistence type="predicted"/>
<dbReference type="PANTHER" id="PTHR43861:SF1">
    <property type="entry name" value="TRANS-ACONITATE 2-METHYLTRANSFERASE"/>
    <property type="match status" value="1"/>
</dbReference>
<gene>
    <name evidence="4" type="ORF">MM415B01380_0023</name>
</gene>
<evidence type="ECO:0000259" key="3">
    <source>
        <dbReference type="Pfam" id="PF13649"/>
    </source>
</evidence>
<evidence type="ECO:0000313" key="4">
    <source>
        <dbReference type="EMBL" id="QJA58966.1"/>
    </source>
</evidence>
<keyword evidence="1 4" id="KW-0489">Methyltransferase</keyword>
<dbReference type="Pfam" id="PF13649">
    <property type="entry name" value="Methyltransf_25"/>
    <property type="match status" value="1"/>
</dbReference>
<dbReference type="Gene3D" id="3.40.50.150">
    <property type="entry name" value="Vaccinia Virus protein VP39"/>
    <property type="match status" value="1"/>
</dbReference>
<sequence length="211" mass="23696">MNDSPREFWNNKYSAFLANHSRQNTTIAADFLAAIRNTPISRALWDSPRVVEFGCGTGELSHALHNHYGCAVTGVDISVAAIAYARTNYKGCRYMYGDIQRKEQPHFPPRVFLTISSNTLEHFHDPFAILDNMLAIAPLAILIVPFEDESVAPDGCDGHGSHVYRFTDGSLARYNILHELKFRTVGWAVGTNPLQQVTLLRHKEPHVNFQS</sequence>
<evidence type="ECO:0000256" key="1">
    <source>
        <dbReference type="ARBA" id="ARBA00022603"/>
    </source>
</evidence>
<dbReference type="AlphaFoldDB" id="A0A6M3INA5"/>
<evidence type="ECO:0000256" key="2">
    <source>
        <dbReference type="ARBA" id="ARBA00022679"/>
    </source>
</evidence>
<protein>
    <submittedName>
        <fullName evidence="4">Putative methyltransferase</fullName>
    </submittedName>
</protein>